<organism evidence="2 3">
    <name type="scientific">Kitasatospora saccharophila</name>
    <dbReference type="NCBI Taxonomy" id="407973"/>
    <lineage>
        <taxon>Bacteria</taxon>
        <taxon>Bacillati</taxon>
        <taxon>Actinomycetota</taxon>
        <taxon>Actinomycetes</taxon>
        <taxon>Kitasatosporales</taxon>
        <taxon>Streptomycetaceae</taxon>
        <taxon>Kitasatospora</taxon>
    </lineage>
</organism>
<dbReference type="PANTHER" id="PTHR35525">
    <property type="entry name" value="BLL6575 PROTEIN"/>
    <property type="match status" value="1"/>
</dbReference>
<gene>
    <name evidence="2" type="ORF">GCM10009759_17950</name>
</gene>
<dbReference type="EMBL" id="BAAANS010000009">
    <property type="protein sequence ID" value="GAA2092341.1"/>
    <property type="molecule type" value="Genomic_DNA"/>
</dbReference>
<protein>
    <submittedName>
        <fullName evidence="2">CGNR zinc finger domain-containing protein</fullName>
    </submittedName>
</protein>
<feature type="domain" description="Zinc finger CGNR" evidence="1">
    <location>
        <begin position="122"/>
        <end position="164"/>
    </location>
</feature>
<name>A0ABN2WH69_9ACTN</name>
<accession>A0ABN2WH69</accession>
<dbReference type="RefSeq" id="WP_344551397.1">
    <property type="nucleotide sequence ID" value="NZ_BAAANS010000009.1"/>
</dbReference>
<dbReference type="Proteomes" id="UP001500897">
    <property type="component" value="Unassembled WGS sequence"/>
</dbReference>
<dbReference type="InterPro" id="IPR010852">
    <property type="entry name" value="ABATE"/>
</dbReference>
<keyword evidence="3" id="KW-1185">Reference proteome</keyword>
<dbReference type="SUPFAM" id="SSF160904">
    <property type="entry name" value="Jann2411-like"/>
    <property type="match status" value="1"/>
</dbReference>
<comment type="caution">
    <text evidence="2">The sequence shown here is derived from an EMBL/GenBank/DDBJ whole genome shotgun (WGS) entry which is preliminary data.</text>
</comment>
<proteinExistence type="predicted"/>
<dbReference type="Pfam" id="PF07336">
    <property type="entry name" value="ABATE"/>
    <property type="match status" value="1"/>
</dbReference>
<evidence type="ECO:0000313" key="2">
    <source>
        <dbReference type="EMBL" id="GAA2092341.1"/>
    </source>
</evidence>
<dbReference type="PANTHER" id="PTHR35525:SF3">
    <property type="entry name" value="BLL6575 PROTEIN"/>
    <property type="match status" value="1"/>
</dbReference>
<dbReference type="InterPro" id="IPR023286">
    <property type="entry name" value="ABATE_dom_sf"/>
</dbReference>
<sequence length="170" mass="18176">MASVVVEDAELLLDLLNTRPIVNGVANDRLAGAAGGRWLGAHGLPDSPADAAAARRVRDAIAAVLRGRAGAETLQPLLAGVSRTPVVEPAGVRWELHTGPAEPFGVRCVLAWSRLAESLPGRLRPCANEECGLFLLDRSRANARLWCSMSACGNRLKARRHYRRVAGRAD</sequence>
<evidence type="ECO:0000313" key="3">
    <source>
        <dbReference type="Proteomes" id="UP001500897"/>
    </source>
</evidence>
<evidence type="ECO:0000259" key="1">
    <source>
        <dbReference type="Pfam" id="PF11706"/>
    </source>
</evidence>
<dbReference type="InterPro" id="IPR021005">
    <property type="entry name" value="Znf_CGNR"/>
</dbReference>
<dbReference type="Pfam" id="PF11706">
    <property type="entry name" value="zf-CGNR"/>
    <property type="match status" value="1"/>
</dbReference>
<dbReference type="Gene3D" id="1.10.3300.10">
    <property type="entry name" value="Jann2411-like domain"/>
    <property type="match status" value="1"/>
</dbReference>
<reference evidence="2 3" key="1">
    <citation type="journal article" date="2019" name="Int. J. Syst. Evol. Microbiol.">
        <title>The Global Catalogue of Microorganisms (GCM) 10K type strain sequencing project: providing services to taxonomists for standard genome sequencing and annotation.</title>
        <authorList>
            <consortium name="The Broad Institute Genomics Platform"/>
            <consortium name="The Broad Institute Genome Sequencing Center for Infectious Disease"/>
            <person name="Wu L."/>
            <person name="Ma J."/>
        </authorList>
    </citation>
    <scope>NUCLEOTIDE SEQUENCE [LARGE SCALE GENOMIC DNA]</scope>
    <source>
        <strain evidence="2 3">JCM 14559</strain>
    </source>
</reference>